<sequence length="304" mass="34071">MRSSHTKSRTGTTSAPASAAPDLPDIGIYKWQPQLYTLGHLELLHNLSSNVFVDTDILLLPLPICKVIMQHALSTPYLMDQILALSASHMSFVRPNHGHRKAYRNQAMLLQTRALTAFNSAGVGISAQNGCSWFLYASLLGLQVMFETFQSHSFEGFLGQLSTYLAVHRGVLAVIRQTWCAVKDFVDQIIQHCSYSWLGGGLRLEDGQPRECGVLTSLITQSHHLEAAEREACQEASEKLQWLFDLYRNEPRISTQIHFTIAWTITMPAVYAEMLQNRRPEALVIFAFYAVLLDPTLENHGRAG</sequence>
<dbReference type="PANTHER" id="PTHR47784:SF4">
    <property type="entry name" value="ZN(II)2CYS6 TRANSCRIPTION FACTOR (EUROFUNG)"/>
    <property type="match status" value="1"/>
</dbReference>
<comment type="caution">
    <text evidence="2">The sequence shown here is derived from an EMBL/GenBank/DDBJ whole genome shotgun (WGS) entry which is preliminary data.</text>
</comment>
<dbReference type="EMBL" id="LGSR01000019">
    <property type="protein sequence ID" value="KOS20014.1"/>
    <property type="molecule type" value="Genomic_DNA"/>
</dbReference>
<dbReference type="Pfam" id="PF11951">
    <property type="entry name" value="Fungal_trans_2"/>
    <property type="match status" value="1"/>
</dbReference>
<dbReference type="PANTHER" id="PTHR47784">
    <property type="entry name" value="STEROL UPTAKE CONTROL PROTEIN 2"/>
    <property type="match status" value="1"/>
</dbReference>
<keyword evidence="1" id="KW-0539">Nucleus</keyword>
<organism evidence="2 3">
    <name type="scientific">Escovopsis weberi</name>
    <dbReference type="NCBI Taxonomy" id="150374"/>
    <lineage>
        <taxon>Eukaryota</taxon>
        <taxon>Fungi</taxon>
        <taxon>Dikarya</taxon>
        <taxon>Ascomycota</taxon>
        <taxon>Pezizomycotina</taxon>
        <taxon>Sordariomycetes</taxon>
        <taxon>Hypocreomycetidae</taxon>
        <taxon>Hypocreales</taxon>
        <taxon>Hypocreaceae</taxon>
        <taxon>Escovopsis</taxon>
    </lineage>
</organism>
<protein>
    <submittedName>
        <fullName evidence="2">Uncharacterized protein</fullName>
    </submittedName>
</protein>
<evidence type="ECO:0000313" key="2">
    <source>
        <dbReference type="EMBL" id="KOS20014.1"/>
    </source>
</evidence>
<accession>A0A0M8N3R8</accession>
<reference evidence="2 3" key="1">
    <citation type="submission" date="2015-07" db="EMBL/GenBank/DDBJ databases">
        <title>The genome of the fungus Escovopsis weberi, a specialized disease agent of ant agriculture.</title>
        <authorList>
            <person name="de Man T.J."/>
            <person name="Stajich J.E."/>
            <person name="Kubicek C.P."/>
            <person name="Chenthamara K."/>
            <person name="Atanasova L."/>
            <person name="Druzhinina I.S."/>
            <person name="Birnbaum S."/>
            <person name="Barribeau S.M."/>
            <person name="Teiling C."/>
            <person name="Suen G."/>
            <person name="Currie C."/>
            <person name="Gerardo N.M."/>
        </authorList>
    </citation>
    <scope>NUCLEOTIDE SEQUENCE [LARGE SCALE GENOMIC DNA]</scope>
</reference>
<dbReference type="InterPro" id="IPR053157">
    <property type="entry name" value="Sterol_Uptake_Regulator"/>
</dbReference>
<dbReference type="STRING" id="150374.A0A0M8N3R8"/>
<proteinExistence type="predicted"/>
<evidence type="ECO:0000256" key="1">
    <source>
        <dbReference type="ARBA" id="ARBA00023242"/>
    </source>
</evidence>
<dbReference type="OrthoDB" id="5350673at2759"/>
<dbReference type="GO" id="GO:0001228">
    <property type="term" value="F:DNA-binding transcription activator activity, RNA polymerase II-specific"/>
    <property type="evidence" value="ECO:0007669"/>
    <property type="project" value="TreeGrafter"/>
</dbReference>
<gene>
    <name evidence="2" type="ORF">ESCO_005816</name>
</gene>
<name>A0A0M8N3R8_ESCWE</name>
<dbReference type="AlphaFoldDB" id="A0A0M8N3R8"/>
<dbReference type="Proteomes" id="UP000053831">
    <property type="component" value="Unassembled WGS sequence"/>
</dbReference>
<dbReference type="InterPro" id="IPR021858">
    <property type="entry name" value="Fun_TF"/>
</dbReference>
<keyword evidence="3" id="KW-1185">Reference proteome</keyword>
<evidence type="ECO:0000313" key="3">
    <source>
        <dbReference type="Proteomes" id="UP000053831"/>
    </source>
</evidence>